<evidence type="ECO:0000313" key="2">
    <source>
        <dbReference type="Proteomes" id="UP000253314"/>
    </source>
</evidence>
<gene>
    <name evidence="1" type="ORF">DS031_17260</name>
</gene>
<proteinExistence type="predicted"/>
<dbReference type="Gene3D" id="1.20.910.10">
    <property type="entry name" value="Heme oxygenase-like"/>
    <property type="match status" value="1"/>
</dbReference>
<dbReference type="EMBL" id="QOCW01000022">
    <property type="protein sequence ID" value="RBW68272.1"/>
    <property type="molecule type" value="Genomic_DNA"/>
</dbReference>
<dbReference type="InterPro" id="IPR016084">
    <property type="entry name" value="Haem_Oase-like_multi-hlx"/>
</dbReference>
<dbReference type="Proteomes" id="UP000253314">
    <property type="component" value="Unassembled WGS sequence"/>
</dbReference>
<accession>A0A366XQ81</accession>
<keyword evidence="2" id="KW-1185">Reference proteome</keyword>
<evidence type="ECO:0000313" key="1">
    <source>
        <dbReference type="EMBL" id="RBW68272.1"/>
    </source>
</evidence>
<organism evidence="1 2">
    <name type="scientific">Bacillus taeanensis</name>
    <dbReference type="NCBI Taxonomy" id="273032"/>
    <lineage>
        <taxon>Bacteria</taxon>
        <taxon>Bacillati</taxon>
        <taxon>Bacillota</taxon>
        <taxon>Bacilli</taxon>
        <taxon>Bacillales</taxon>
        <taxon>Bacillaceae</taxon>
        <taxon>Bacillus</taxon>
    </lineage>
</organism>
<protein>
    <recommendedName>
        <fullName evidence="3">Aminopyrimidine aminohydrolase</fullName>
    </recommendedName>
</protein>
<comment type="caution">
    <text evidence="1">The sequence shown here is derived from an EMBL/GenBank/DDBJ whole genome shotgun (WGS) entry which is preliminary data.</text>
</comment>
<sequence>MNVYLDKLDELAEQASEEEKLRMKELFMVSCQLEYMFFDMAYKVEDWPVQQVSAAVID</sequence>
<dbReference type="AlphaFoldDB" id="A0A366XQ81"/>
<dbReference type="RefSeq" id="WP_113807310.1">
    <property type="nucleotide sequence ID" value="NZ_QOCW01000022.1"/>
</dbReference>
<reference evidence="1 2" key="1">
    <citation type="submission" date="2018-07" db="EMBL/GenBank/DDBJ databases">
        <title>Lottiidibacillus patelloidae gen. nov., sp. nov., isolated from the intestinal tract of a marine limpet and the reclassification of B. taeanensis BH030017T, B. algicola KMM 3737T and B. hwajinpoensis SW-72T as genus Lottiidibacillus.</title>
        <authorList>
            <person name="Liu R."/>
            <person name="Huang Z."/>
        </authorList>
    </citation>
    <scope>NUCLEOTIDE SEQUENCE [LARGE SCALE GENOMIC DNA]</scope>
    <source>
        <strain evidence="1 2">BH030017</strain>
    </source>
</reference>
<dbReference type="OrthoDB" id="34166at2"/>
<evidence type="ECO:0008006" key="3">
    <source>
        <dbReference type="Google" id="ProtNLM"/>
    </source>
</evidence>
<name>A0A366XQ81_9BACI</name>
<dbReference type="SUPFAM" id="SSF48613">
    <property type="entry name" value="Heme oxygenase-like"/>
    <property type="match status" value="1"/>
</dbReference>